<dbReference type="RefSeq" id="WP_279649041.1">
    <property type="nucleotide sequence ID" value="NZ_JAOCDG010000003.1"/>
</dbReference>
<comment type="caution">
    <text evidence="1">The sequence shown here is derived from an EMBL/GenBank/DDBJ whole genome shotgun (WGS) entry which is preliminary data.</text>
</comment>
<gene>
    <name evidence="1" type="ORF">N5D09_03185</name>
</gene>
<evidence type="ECO:0008006" key="3">
    <source>
        <dbReference type="Google" id="ProtNLM"/>
    </source>
</evidence>
<accession>A0ABD4XW43</accession>
<evidence type="ECO:0000313" key="2">
    <source>
        <dbReference type="Proteomes" id="UP001161139"/>
    </source>
</evidence>
<reference evidence="1" key="1">
    <citation type="submission" date="2022-09" db="EMBL/GenBank/DDBJ databases">
        <title>Intensive care unit water sources are persistently colonized with multi-drug resistant bacteria and are the site of extensive horizontal gene transfer of antibiotic resistance genes.</title>
        <authorList>
            <person name="Diorio-Toth L."/>
        </authorList>
    </citation>
    <scope>NUCLEOTIDE SEQUENCE</scope>
    <source>
        <strain evidence="1">GD03864</strain>
    </source>
</reference>
<dbReference type="AlphaFoldDB" id="A0ABD4XW43"/>
<sequence length="206" mass="23554">MSDFFYLQDSRSNVGTGAMWWAKDGVGYTTSLDRAELFTRERALKQFESRETDLPWPAAYIDERAHRGVDCQTVHKNEGAEGEAFYAFIEGDWNGNDLIWLTRSLSRSSDLGKARTFTREEISDLLADEFHVTPMEASYIEGKARRLISVSSMNHREALRGVNLKLPKIKRQRLRRYLSNCAGCGRFLSQVQVYQDCPNCGADNRP</sequence>
<name>A0ABD4XW43_STUST</name>
<organism evidence="1 2">
    <name type="scientific">Stutzerimonas stutzeri</name>
    <name type="common">Pseudomonas stutzeri</name>
    <dbReference type="NCBI Taxonomy" id="316"/>
    <lineage>
        <taxon>Bacteria</taxon>
        <taxon>Pseudomonadati</taxon>
        <taxon>Pseudomonadota</taxon>
        <taxon>Gammaproteobacteria</taxon>
        <taxon>Pseudomonadales</taxon>
        <taxon>Pseudomonadaceae</taxon>
        <taxon>Stutzerimonas</taxon>
    </lineage>
</organism>
<dbReference type="Proteomes" id="UP001161139">
    <property type="component" value="Unassembled WGS sequence"/>
</dbReference>
<proteinExistence type="predicted"/>
<protein>
    <recommendedName>
        <fullName evidence="3">Zinc ribbon domain-containing protein</fullName>
    </recommendedName>
</protein>
<evidence type="ECO:0000313" key="1">
    <source>
        <dbReference type="EMBL" id="MDH0687091.1"/>
    </source>
</evidence>
<dbReference type="EMBL" id="JAOCDG010000003">
    <property type="protein sequence ID" value="MDH0687091.1"/>
    <property type="molecule type" value="Genomic_DNA"/>
</dbReference>